<comment type="caution">
    <text evidence="1">The sequence shown here is derived from an EMBL/GenBank/DDBJ whole genome shotgun (WGS) entry which is preliminary data.</text>
</comment>
<organism evidence="1 2">
    <name type="scientific">Dechloromonas denitrificans</name>
    <dbReference type="NCBI Taxonomy" id="281362"/>
    <lineage>
        <taxon>Bacteria</taxon>
        <taxon>Pseudomonadati</taxon>
        <taxon>Pseudomonadota</taxon>
        <taxon>Betaproteobacteria</taxon>
        <taxon>Rhodocyclales</taxon>
        <taxon>Azonexaceae</taxon>
        <taxon>Dechloromonas</taxon>
    </lineage>
</organism>
<keyword evidence="2" id="KW-1185">Reference proteome</keyword>
<dbReference type="RefSeq" id="WP_066883598.1">
    <property type="nucleotide sequence ID" value="NZ_LODL01000021.1"/>
</dbReference>
<accession>A0A133XGZ4</accession>
<dbReference type="Proteomes" id="UP000070186">
    <property type="component" value="Unassembled WGS sequence"/>
</dbReference>
<proteinExistence type="predicted"/>
<reference evidence="1 2" key="1">
    <citation type="submission" date="2015-12" db="EMBL/GenBank/DDBJ databases">
        <title>Nitrous oxide reduction kinetics distinguish bacteria harboring typical versus atypical NosZ.</title>
        <authorList>
            <person name="Yoon S."/>
            <person name="Nissen S."/>
            <person name="Park D."/>
            <person name="Sanford R.A."/>
            <person name="Loeffler F.E."/>
        </authorList>
    </citation>
    <scope>NUCLEOTIDE SEQUENCE [LARGE SCALE GENOMIC DNA]</scope>
    <source>
        <strain evidence="1 2">ATCC BAA-841</strain>
    </source>
</reference>
<evidence type="ECO:0000313" key="2">
    <source>
        <dbReference type="Proteomes" id="UP000070186"/>
    </source>
</evidence>
<protein>
    <submittedName>
        <fullName evidence="1">Uncharacterized protein</fullName>
    </submittedName>
</protein>
<dbReference type="STRING" id="281362.AT959_12610"/>
<gene>
    <name evidence="1" type="ORF">AT959_12610</name>
</gene>
<dbReference type="EMBL" id="LODL01000021">
    <property type="protein sequence ID" value="KXB30199.1"/>
    <property type="molecule type" value="Genomic_DNA"/>
</dbReference>
<evidence type="ECO:0000313" key="1">
    <source>
        <dbReference type="EMBL" id="KXB30199.1"/>
    </source>
</evidence>
<dbReference type="AlphaFoldDB" id="A0A133XGZ4"/>
<name>A0A133XGZ4_9RHOO</name>
<sequence>MIQGQYRSVILQVPAEVTPLKFRGYLRKEIEAVQATAQSEEDIIIVRLFVLEKVLFGLGAKKVDSILAGVVGKCPNILRIELEGLVRPLTQDEMQEAADEAQATLQALRDQVIASGGKLGAKSGAN</sequence>